<evidence type="ECO:0000313" key="1">
    <source>
        <dbReference type="EMBL" id="TDP40236.1"/>
    </source>
</evidence>
<comment type="caution">
    <text evidence="1">The sequence shown here is derived from an EMBL/GenBank/DDBJ whole genome shotgun (WGS) entry which is preliminary data.</text>
</comment>
<evidence type="ECO:0000313" key="2">
    <source>
        <dbReference type="Proteomes" id="UP000295531"/>
    </source>
</evidence>
<accession>A0A4R6PNS4</accession>
<dbReference type="Proteomes" id="UP000295531">
    <property type="component" value="Unassembled WGS sequence"/>
</dbReference>
<protein>
    <submittedName>
        <fullName evidence="1">Uncharacterized protein</fullName>
    </submittedName>
</protein>
<sequence length="362" mass="40640">MSSSRLLEKLTHLVNGAISPLIGYFSTRVHSADLIPLGSTKKVGKRPVWVIGRKHYREWVKHYPMNEKKLVKKALKLDASESHAHILVKSDTGGYDVVFWRFDTSKLPSGSVFIPESYLIGKSLKKNEVATIITPDGRLFVANQQGLSRSAKETQLMTSAEQFAVSIGLSEPKSQRQYELATLIEEGFLRVIPNAGSFLSQQQRTLPPLWRVALPAIIVALLYLAGSSAYLSIKLNSVQESYESRQDELTAALEKQDRVRQLERSLQTYQEIDQTTASSFYIWSLLKPLFEQKDVSFRRITYIDGSFEIFGSAERATDVLRTLSQLDGVTASFNRPVSKRRAEEIFSIELSYSPQLSGGGND</sequence>
<proteinExistence type="predicted"/>
<dbReference type="EMBL" id="SNXI01000002">
    <property type="protein sequence ID" value="TDP40236.1"/>
    <property type="molecule type" value="Genomic_DNA"/>
</dbReference>
<gene>
    <name evidence="1" type="ORF">DEU29_102136</name>
</gene>
<keyword evidence="2" id="KW-1185">Reference proteome</keyword>
<name>A0A4R6PNS4_9GAMM</name>
<dbReference type="OrthoDB" id="6400132at2"/>
<reference evidence="1 2" key="1">
    <citation type="submission" date="2019-03" db="EMBL/GenBank/DDBJ databases">
        <title>Freshwater and sediment microbial communities from various areas in North America, analyzing microbe dynamics in response to fracking.</title>
        <authorList>
            <person name="Lamendella R."/>
        </authorList>
    </citation>
    <scope>NUCLEOTIDE SEQUENCE [LARGE SCALE GENOMIC DNA]</scope>
    <source>
        <strain evidence="1 2">18_TX</strain>
    </source>
</reference>
<dbReference type="RefSeq" id="WP_133538698.1">
    <property type="nucleotide sequence ID" value="NZ_SNXI01000002.1"/>
</dbReference>
<dbReference type="AlphaFoldDB" id="A0A4R6PNS4"/>
<organism evidence="1 2">
    <name type="scientific">Idiomarina aquatica</name>
    <dbReference type="NCBI Taxonomy" id="1327752"/>
    <lineage>
        <taxon>Bacteria</taxon>
        <taxon>Pseudomonadati</taxon>
        <taxon>Pseudomonadota</taxon>
        <taxon>Gammaproteobacteria</taxon>
        <taxon>Alteromonadales</taxon>
        <taxon>Idiomarinaceae</taxon>
        <taxon>Idiomarina</taxon>
    </lineage>
</organism>